<dbReference type="EC" id="5.4.99.12" evidence="4"/>
<dbReference type="Gene3D" id="3.30.70.660">
    <property type="entry name" value="Pseudouridine synthase I, catalytic domain, C-terminal subdomain"/>
    <property type="match status" value="1"/>
</dbReference>
<dbReference type="OrthoDB" id="9811823at2"/>
<comment type="catalytic activity">
    <reaction evidence="4 7">
        <text>uridine(38/39/40) in tRNA = pseudouridine(38/39/40) in tRNA</text>
        <dbReference type="Rhea" id="RHEA:22376"/>
        <dbReference type="Rhea" id="RHEA-COMP:10085"/>
        <dbReference type="Rhea" id="RHEA-COMP:10087"/>
        <dbReference type="ChEBI" id="CHEBI:65314"/>
        <dbReference type="ChEBI" id="CHEBI:65315"/>
        <dbReference type="EC" id="5.4.99.12"/>
    </reaction>
</comment>
<dbReference type="Pfam" id="PF01416">
    <property type="entry name" value="PseudoU_synth_1"/>
    <property type="match status" value="2"/>
</dbReference>
<name>A0A194AH64_9BACT</name>
<dbReference type="PANTHER" id="PTHR11142:SF0">
    <property type="entry name" value="TRNA PSEUDOURIDINE SYNTHASE-LIKE 1"/>
    <property type="match status" value="1"/>
</dbReference>
<dbReference type="InterPro" id="IPR020103">
    <property type="entry name" value="PsdUridine_synth_cat_dom_sf"/>
</dbReference>
<dbReference type="FunFam" id="3.30.70.580:FF:000001">
    <property type="entry name" value="tRNA pseudouridine synthase A"/>
    <property type="match status" value="1"/>
</dbReference>
<dbReference type="PANTHER" id="PTHR11142">
    <property type="entry name" value="PSEUDOURIDYLATE SYNTHASE"/>
    <property type="match status" value="1"/>
</dbReference>
<evidence type="ECO:0000256" key="2">
    <source>
        <dbReference type="ARBA" id="ARBA00022694"/>
    </source>
</evidence>
<feature type="domain" description="Pseudouridine synthase I TruA alpha/beta" evidence="8">
    <location>
        <begin position="29"/>
        <end position="124"/>
    </location>
</feature>
<keyword evidence="3 4" id="KW-0413">Isomerase</keyword>
<accession>A0A194AH64</accession>
<evidence type="ECO:0000313" key="9">
    <source>
        <dbReference type="EMBL" id="GAU08555.1"/>
    </source>
</evidence>
<evidence type="ECO:0000313" key="10">
    <source>
        <dbReference type="Proteomes" id="UP000095200"/>
    </source>
</evidence>
<reference evidence="10" key="1">
    <citation type="submission" date="2016-06" db="EMBL/GenBank/DDBJ databases">
        <title>Draft genome sequence of Desulfoplanes formicivorans strain Pf12B.</title>
        <authorList>
            <person name="Watanabe M."/>
            <person name="Kojima H."/>
            <person name="Fukui M."/>
        </authorList>
    </citation>
    <scope>NUCLEOTIDE SEQUENCE [LARGE SCALE GENOMIC DNA]</scope>
    <source>
        <strain evidence="10">Pf12B</strain>
    </source>
</reference>
<organism evidence="9 10">
    <name type="scientific">Desulfoplanes formicivorans</name>
    <dbReference type="NCBI Taxonomy" id="1592317"/>
    <lineage>
        <taxon>Bacteria</taxon>
        <taxon>Pseudomonadati</taxon>
        <taxon>Thermodesulfobacteriota</taxon>
        <taxon>Desulfovibrionia</taxon>
        <taxon>Desulfovibrionales</taxon>
        <taxon>Desulfoplanaceae</taxon>
        <taxon>Desulfoplanes</taxon>
    </lineage>
</organism>
<feature type="binding site" evidence="4 6">
    <location>
        <position position="130"/>
    </location>
    <ligand>
        <name>substrate</name>
    </ligand>
</feature>
<keyword evidence="2 4" id="KW-0819">tRNA processing</keyword>
<dbReference type="InterPro" id="IPR020095">
    <property type="entry name" value="PsdUridine_synth_TruA_C"/>
</dbReference>
<dbReference type="InterPro" id="IPR020094">
    <property type="entry name" value="TruA/RsuA/RluB/E/F_N"/>
</dbReference>
<keyword evidence="10" id="KW-1185">Reference proteome</keyword>
<evidence type="ECO:0000256" key="5">
    <source>
        <dbReference type="PIRSR" id="PIRSR001430-1"/>
    </source>
</evidence>
<protein>
    <recommendedName>
        <fullName evidence="4">tRNA pseudouridine synthase A</fullName>
        <ecNumber evidence="4">5.4.99.12</ecNumber>
    </recommendedName>
    <alternativeName>
        <fullName evidence="4">tRNA pseudouridine(38-40) synthase</fullName>
    </alternativeName>
    <alternativeName>
        <fullName evidence="4">tRNA pseudouridylate synthase I</fullName>
    </alternativeName>
    <alternativeName>
        <fullName evidence="4">tRNA-uridine isomerase I</fullName>
    </alternativeName>
</protein>
<dbReference type="SUPFAM" id="SSF55120">
    <property type="entry name" value="Pseudouridine synthase"/>
    <property type="match status" value="1"/>
</dbReference>
<dbReference type="Gene3D" id="3.30.70.580">
    <property type="entry name" value="Pseudouridine synthase I, catalytic domain, N-terminal subdomain"/>
    <property type="match status" value="1"/>
</dbReference>
<proteinExistence type="inferred from homology"/>
<feature type="domain" description="Pseudouridine synthase I TruA alpha/beta" evidence="8">
    <location>
        <begin position="163"/>
        <end position="267"/>
    </location>
</feature>
<dbReference type="EMBL" id="BDFE01000015">
    <property type="protein sequence ID" value="GAU08555.1"/>
    <property type="molecule type" value="Genomic_DNA"/>
</dbReference>
<comment type="caution">
    <text evidence="9">The sequence shown here is derived from an EMBL/GenBank/DDBJ whole genome shotgun (WGS) entry which is preliminary data.</text>
</comment>
<dbReference type="STRING" id="1592317.DPF_1267"/>
<dbReference type="RefSeq" id="WP_069858170.1">
    <property type="nucleotide sequence ID" value="NZ_BDFE01000015.1"/>
</dbReference>
<dbReference type="Proteomes" id="UP000095200">
    <property type="component" value="Unassembled WGS sequence"/>
</dbReference>
<evidence type="ECO:0000259" key="8">
    <source>
        <dbReference type="Pfam" id="PF01416"/>
    </source>
</evidence>
<dbReference type="CDD" id="cd02570">
    <property type="entry name" value="PseudoU_synth_EcTruA"/>
    <property type="match status" value="1"/>
</dbReference>
<dbReference type="PIRSF" id="PIRSF001430">
    <property type="entry name" value="tRNA_psdUrid_synth"/>
    <property type="match status" value="1"/>
</dbReference>
<dbReference type="InterPro" id="IPR020097">
    <property type="entry name" value="PsdUridine_synth_TruA_a/b_dom"/>
</dbReference>
<evidence type="ECO:0000256" key="7">
    <source>
        <dbReference type="RuleBase" id="RU003792"/>
    </source>
</evidence>
<dbReference type="NCBIfam" id="TIGR00071">
    <property type="entry name" value="hisT_truA"/>
    <property type="match status" value="1"/>
</dbReference>
<dbReference type="HAMAP" id="MF_00171">
    <property type="entry name" value="TruA"/>
    <property type="match status" value="1"/>
</dbReference>
<comment type="function">
    <text evidence="4">Formation of pseudouridine at positions 38, 39 and 40 in the anticodon stem and loop of transfer RNAs.</text>
</comment>
<comment type="caution">
    <text evidence="4">Lacks conserved residue(s) required for the propagation of feature annotation.</text>
</comment>
<dbReference type="GO" id="GO:0003723">
    <property type="term" value="F:RNA binding"/>
    <property type="evidence" value="ECO:0007669"/>
    <property type="project" value="InterPro"/>
</dbReference>
<dbReference type="AlphaFoldDB" id="A0A194AH64"/>
<dbReference type="GO" id="GO:0160147">
    <property type="term" value="F:tRNA pseudouridine(38-40) synthase activity"/>
    <property type="evidence" value="ECO:0007669"/>
    <property type="project" value="UniProtKB-EC"/>
</dbReference>
<evidence type="ECO:0000256" key="1">
    <source>
        <dbReference type="ARBA" id="ARBA00009375"/>
    </source>
</evidence>
<dbReference type="GO" id="GO:0031119">
    <property type="term" value="P:tRNA pseudouridine synthesis"/>
    <property type="evidence" value="ECO:0007669"/>
    <property type="project" value="UniProtKB-UniRule"/>
</dbReference>
<sequence>MGSKQKRHHELCALPPEYCALKRIRLTIAYEGTDFCGWQIQKGQPSIQECLETHLSVLCGRPTRIFGSGRTDSGVHALGQVAHVDILADRTHIPWHKALNAMLPRSVRILEVANVGFDFHARYSCLSKTYSYTMWTNPDYVLPQRRRYVWDTGPLDFQAMDRAAAYLVGQHDFKSFQNLGTDVQSTIRTITRIERSSGITDHEQVWTFSANGFLKQMVRNMVGLLYQVGRGKLSPEQAKEILEARDRSLAPATAPAKGLCLEYVEYPQDKK</sequence>
<dbReference type="InterPro" id="IPR001406">
    <property type="entry name" value="PsdUridine_synth_TruA"/>
</dbReference>
<comment type="subunit">
    <text evidence="4">Homodimer.</text>
</comment>
<evidence type="ECO:0000256" key="4">
    <source>
        <dbReference type="HAMAP-Rule" id="MF_00171"/>
    </source>
</evidence>
<gene>
    <name evidence="4" type="primary">truA</name>
    <name evidence="9" type="ORF">DPF_1267</name>
</gene>
<evidence type="ECO:0000256" key="3">
    <source>
        <dbReference type="ARBA" id="ARBA00023235"/>
    </source>
</evidence>
<comment type="similarity">
    <text evidence="1 4 7">Belongs to the tRNA pseudouridine synthase TruA family.</text>
</comment>
<evidence type="ECO:0000256" key="6">
    <source>
        <dbReference type="PIRSR" id="PIRSR001430-2"/>
    </source>
</evidence>
<feature type="active site" description="Nucleophile" evidence="4 5">
    <location>
        <position position="72"/>
    </location>
</feature>